<comment type="pathway">
    <text evidence="1">Cell wall biogenesis; cell wall polysaccharide biosynthesis.</text>
</comment>
<keyword evidence="4" id="KW-0808">Transferase</keyword>
<dbReference type="Gene3D" id="3.90.550.10">
    <property type="entry name" value="Spore Coat Polysaccharide Biosynthesis Protein SpsA, Chain A"/>
    <property type="match status" value="1"/>
</dbReference>
<keyword evidence="3" id="KW-0328">Glycosyltransferase</keyword>
<evidence type="ECO:0000313" key="6">
    <source>
        <dbReference type="Proteomes" id="UP001364211"/>
    </source>
</evidence>
<protein>
    <submittedName>
        <fullName evidence="5">Glycosyltransferase family 2 protein</fullName>
    </submittedName>
</protein>
<evidence type="ECO:0000256" key="1">
    <source>
        <dbReference type="ARBA" id="ARBA00004776"/>
    </source>
</evidence>
<dbReference type="InterPro" id="IPR029044">
    <property type="entry name" value="Nucleotide-diphossugar_trans"/>
</dbReference>
<evidence type="ECO:0000256" key="2">
    <source>
        <dbReference type="ARBA" id="ARBA00006739"/>
    </source>
</evidence>
<comment type="similarity">
    <text evidence="2">Belongs to the glycosyltransferase 2 family.</text>
</comment>
<proteinExistence type="inferred from homology"/>
<dbReference type="PANTHER" id="PTHR43179">
    <property type="entry name" value="RHAMNOSYLTRANSFERASE WBBL"/>
    <property type="match status" value="1"/>
</dbReference>
<keyword evidence="6" id="KW-1185">Reference proteome</keyword>
<name>A0ABU8TCK9_9PSEU</name>
<evidence type="ECO:0000256" key="3">
    <source>
        <dbReference type="ARBA" id="ARBA00022676"/>
    </source>
</evidence>
<reference evidence="5 6" key="1">
    <citation type="submission" date="2024-03" db="EMBL/GenBank/DDBJ databases">
        <title>Draft genome sequence of Pseudonocardia sp. DW16-2.</title>
        <authorList>
            <person name="Duangmal K."/>
        </authorList>
    </citation>
    <scope>NUCLEOTIDE SEQUENCE [LARGE SCALE GENOMIC DNA]</scope>
    <source>
        <strain evidence="5 6">DW16-2</strain>
    </source>
</reference>
<dbReference type="EMBL" id="JBBJUP010000022">
    <property type="protein sequence ID" value="MEJ8281682.1"/>
    <property type="molecule type" value="Genomic_DNA"/>
</dbReference>
<evidence type="ECO:0000313" key="5">
    <source>
        <dbReference type="EMBL" id="MEJ8281682.1"/>
    </source>
</evidence>
<dbReference type="RefSeq" id="WP_340294296.1">
    <property type="nucleotide sequence ID" value="NZ_JBBJUP010000022.1"/>
</dbReference>
<comment type="caution">
    <text evidence="5">The sequence shown here is derived from an EMBL/GenBank/DDBJ whole genome shotgun (WGS) entry which is preliminary data.</text>
</comment>
<dbReference type="Proteomes" id="UP001364211">
    <property type="component" value="Unassembled WGS sequence"/>
</dbReference>
<dbReference type="PANTHER" id="PTHR43179:SF12">
    <property type="entry name" value="GALACTOFURANOSYLTRANSFERASE GLFT2"/>
    <property type="match status" value="1"/>
</dbReference>
<sequence length="268" mass="28357">MSAAAGRGAVAVVTVVRGRADHLARQRRLLATGPAMTHVVVGMGGAPDLDGAGPPTRALTVPAPGPLPLARARNAGAAAALDLGAGLLVFLDVDCLPGEELIDRYADAAAARPDALLAGPVTYLSEGVLPERDLHRHLDPHPARPSPEPGVLVDEPRRELFWSLSFAVTARAWTAGGGFCERYAGYGAEDTDFALSCGLPLVWVGGAHALHQHHPPARTDPDRVAEIVGNARVFRSRRGWWPMAGWLRELDAAGAVEFDPERDVLRVV</sequence>
<organism evidence="5 6">
    <name type="scientific">Pseudonocardia spirodelae</name>
    <dbReference type="NCBI Taxonomy" id="3133431"/>
    <lineage>
        <taxon>Bacteria</taxon>
        <taxon>Bacillati</taxon>
        <taxon>Actinomycetota</taxon>
        <taxon>Actinomycetes</taxon>
        <taxon>Pseudonocardiales</taxon>
        <taxon>Pseudonocardiaceae</taxon>
        <taxon>Pseudonocardia</taxon>
    </lineage>
</organism>
<accession>A0ABU8TCK9</accession>
<dbReference type="SUPFAM" id="SSF53448">
    <property type="entry name" value="Nucleotide-diphospho-sugar transferases"/>
    <property type="match status" value="1"/>
</dbReference>
<evidence type="ECO:0000256" key="4">
    <source>
        <dbReference type="ARBA" id="ARBA00022679"/>
    </source>
</evidence>
<gene>
    <name evidence="5" type="ORF">WJX68_22285</name>
</gene>